<feature type="domain" description="Calpain catalytic" evidence="8">
    <location>
        <begin position="277"/>
        <end position="459"/>
    </location>
</feature>
<dbReference type="Pfam" id="PF22069">
    <property type="entry name" value="Androglobin_IV"/>
    <property type="match status" value="1"/>
</dbReference>
<keyword evidence="4" id="KW-0479">Metal-binding</keyword>
<name>A0A8C4V7D0_FALTI</name>
<evidence type="ECO:0000259" key="9">
    <source>
        <dbReference type="PROSITE" id="PS52042"/>
    </source>
</evidence>
<comment type="similarity">
    <text evidence="2">Belongs to the globin family.</text>
</comment>
<evidence type="ECO:0000256" key="4">
    <source>
        <dbReference type="ARBA" id="ARBA00022723"/>
    </source>
</evidence>
<dbReference type="Pfam" id="PF00042">
    <property type="entry name" value="Globin"/>
    <property type="match status" value="1"/>
</dbReference>
<feature type="compositionally biased region" description="Basic residues" evidence="7">
    <location>
        <begin position="1722"/>
        <end position="1732"/>
    </location>
</feature>
<keyword evidence="5" id="KW-0408">Iron</keyword>
<feature type="compositionally biased region" description="Basic and acidic residues" evidence="7">
    <location>
        <begin position="1457"/>
        <end position="1474"/>
    </location>
</feature>
<evidence type="ECO:0000256" key="6">
    <source>
        <dbReference type="PROSITE-ProRule" id="PRU00239"/>
    </source>
</evidence>
<dbReference type="InterPro" id="IPR057249">
    <property type="entry name" value="Globin_CP_ADGB"/>
</dbReference>
<evidence type="ECO:0000256" key="1">
    <source>
        <dbReference type="ARBA" id="ARBA00003705"/>
    </source>
</evidence>
<dbReference type="InterPro" id="IPR053033">
    <property type="entry name" value="Androglobin-like"/>
</dbReference>
<dbReference type="InterPro" id="IPR054095">
    <property type="entry name" value="Androglobin_V"/>
</dbReference>
<feature type="region of interest" description="Disordered" evidence="7">
    <location>
        <begin position="1350"/>
        <end position="1378"/>
    </location>
</feature>
<feature type="region of interest" description="Disordered" evidence="7">
    <location>
        <begin position="1556"/>
        <end position="1599"/>
    </location>
</feature>
<dbReference type="InterPro" id="IPR001300">
    <property type="entry name" value="Peptidase_C2_calpain_cat"/>
</dbReference>
<dbReference type="GO" id="GO:0006508">
    <property type="term" value="P:proteolysis"/>
    <property type="evidence" value="ECO:0007669"/>
    <property type="project" value="InterPro"/>
</dbReference>
<evidence type="ECO:0000259" key="8">
    <source>
        <dbReference type="PROSITE" id="PS50203"/>
    </source>
</evidence>
<dbReference type="SUPFAM" id="SSF46458">
    <property type="entry name" value="Globin-like"/>
    <property type="match status" value="1"/>
</dbReference>
<feature type="compositionally biased region" description="Basic and acidic residues" evidence="7">
    <location>
        <begin position="486"/>
        <end position="498"/>
    </location>
</feature>
<feature type="region of interest" description="Disordered" evidence="7">
    <location>
        <begin position="1441"/>
        <end position="1489"/>
    </location>
</feature>
<comment type="caution">
    <text evidence="6">Lacks conserved residue(s) required for the propagation of feature annotation.</text>
</comment>
<reference evidence="10" key="2">
    <citation type="submission" date="2025-09" db="UniProtKB">
        <authorList>
            <consortium name="Ensembl"/>
        </authorList>
    </citation>
    <scope>IDENTIFICATION</scope>
</reference>
<feature type="region of interest" description="Disordered" evidence="7">
    <location>
        <begin position="474"/>
        <end position="555"/>
    </location>
</feature>
<proteinExistence type="inferred from homology"/>
<feature type="compositionally biased region" description="Low complexity" evidence="7">
    <location>
        <begin position="119"/>
        <end position="130"/>
    </location>
</feature>
<dbReference type="SMART" id="SM00230">
    <property type="entry name" value="CysPc"/>
    <property type="match status" value="1"/>
</dbReference>
<feature type="region of interest" description="Disordered" evidence="7">
    <location>
        <begin position="64"/>
        <end position="200"/>
    </location>
</feature>
<dbReference type="InterPro" id="IPR012292">
    <property type="entry name" value="Globin/Proto"/>
</dbReference>
<organism evidence="10 11">
    <name type="scientific">Falco tinnunculus</name>
    <name type="common">Common kestrel</name>
    <dbReference type="NCBI Taxonomy" id="100819"/>
    <lineage>
        <taxon>Eukaryota</taxon>
        <taxon>Metazoa</taxon>
        <taxon>Chordata</taxon>
        <taxon>Craniata</taxon>
        <taxon>Vertebrata</taxon>
        <taxon>Euteleostomi</taxon>
        <taxon>Archelosauria</taxon>
        <taxon>Archosauria</taxon>
        <taxon>Dinosauria</taxon>
        <taxon>Saurischia</taxon>
        <taxon>Theropoda</taxon>
        <taxon>Coelurosauria</taxon>
        <taxon>Aves</taxon>
        <taxon>Neognathae</taxon>
        <taxon>Neoaves</taxon>
        <taxon>Telluraves</taxon>
        <taxon>Australaves</taxon>
        <taxon>Falconiformes</taxon>
        <taxon>Falconidae</taxon>
        <taxon>Falco</taxon>
    </lineage>
</organism>
<evidence type="ECO:0000256" key="2">
    <source>
        <dbReference type="ARBA" id="ARBA00008705"/>
    </source>
</evidence>
<evidence type="ECO:0000313" key="11">
    <source>
        <dbReference type="Proteomes" id="UP000694562"/>
    </source>
</evidence>
<dbReference type="PROSITE" id="PS50096">
    <property type="entry name" value="IQ"/>
    <property type="match status" value="1"/>
</dbReference>
<evidence type="ECO:0000256" key="3">
    <source>
        <dbReference type="ARBA" id="ARBA00022617"/>
    </source>
</evidence>
<dbReference type="OrthoDB" id="9374162at2759"/>
<dbReference type="GO" id="GO:0046872">
    <property type="term" value="F:metal ion binding"/>
    <property type="evidence" value="ECO:0007669"/>
    <property type="project" value="UniProtKB-KW"/>
</dbReference>
<dbReference type="CDD" id="cd22307">
    <property type="entry name" value="Adgb_C_mid-like"/>
    <property type="match status" value="1"/>
</dbReference>
<dbReference type="SUPFAM" id="SSF54001">
    <property type="entry name" value="Cysteine proteinases"/>
    <property type="match status" value="1"/>
</dbReference>
<dbReference type="InterPro" id="IPR009050">
    <property type="entry name" value="Globin-like_sf"/>
</dbReference>
<dbReference type="PROSITE" id="PS52042">
    <property type="entry name" value="GLOBIN_CP_ADGB"/>
    <property type="match status" value="1"/>
</dbReference>
<dbReference type="PANTHER" id="PTHR46298">
    <property type="entry name" value="ANDROGLOBIN"/>
    <property type="match status" value="1"/>
</dbReference>
<dbReference type="PANTHER" id="PTHR46298:SF1">
    <property type="entry name" value="ANDROGLOBIN"/>
    <property type="match status" value="1"/>
</dbReference>
<feature type="compositionally biased region" description="Basic and acidic residues" evidence="7">
    <location>
        <begin position="506"/>
        <end position="540"/>
    </location>
</feature>
<dbReference type="OMA" id="DMYKEMR"/>
<keyword evidence="11" id="KW-1185">Reference proteome</keyword>
<feature type="compositionally biased region" description="Gly residues" evidence="7">
    <location>
        <begin position="96"/>
        <end position="111"/>
    </location>
</feature>
<dbReference type="GO" id="GO:0004198">
    <property type="term" value="F:calcium-dependent cysteine-type endopeptidase activity"/>
    <property type="evidence" value="ECO:0007669"/>
    <property type="project" value="InterPro"/>
</dbReference>
<feature type="domain" description="Globin" evidence="9">
    <location>
        <begin position="922"/>
        <end position="1127"/>
    </location>
</feature>
<dbReference type="InterPro" id="IPR054093">
    <property type="entry name" value="Androglobin_II"/>
</dbReference>
<feature type="region of interest" description="Disordered" evidence="7">
    <location>
        <begin position="1693"/>
        <end position="1732"/>
    </location>
</feature>
<evidence type="ECO:0000313" key="10">
    <source>
        <dbReference type="Ensembl" id="ENSFTIP00000023241.1"/>
    </source>
</evidence>
<dbReference type="InterPro" id="IPR000971">
    <property type="entry name" value="Globin"/>
</dbReference>
<evidence type="ECO:0000256" key="7">
    <source>
        <dbReference type="SAM" id="MobiDB-lite"/>
    </source>
</evidence>
<dbReference type="Pfam" id="PF00648">
    <property type="entry name" value="Peptidase_C2"/>
    <property type="match status" value="1"/>
</dbReference>
<dbReference type="Proteomes" id="UP000694562">
    <property type="component" value="Unplaced"/>
</dbReference>
<keyword evidence="3" id="KW-0349">Heme</keyword>
<accession>A0A8C4V7D0</accession>
<dbReference type="Pfam" id="PF22070">
    <property type="entry name" value="Androglobin_V"/>
    <property type="match status" value="1"/>
</dbReference>
<dbReference type="Pfam" id="PF22068">
    <property type="entry name" value="Androglobin_II"/>
    <property type="match status" value="1"/>
</dbReference>
<feature type="compositionally biased region" description="Polar residues" evidence="7">
    <location>
        <begin position="1584"/>
        <end position="1593"/>
    </location>
</feature>
<dbReference type="InterPro" id="IPR038765">
    <property type="entry name" value="Papain-like_cys_pep_sf"/>
</dbReference>
<dbReference type="GO" id="GO:0020037">
    <property type="term" value="F:heme binding"/>
    <property type="evidence" value="ECO:0007669"/>
    <property type="project" value="InterPro"/>
</dbReference>
<evidence type="ECO:0000256" key="5">
    <source>
        <dbReference type="ARBA" id="ARBA00023004"/>
    </source>
</evidence>
<dbReference type="Ensembl" id="ENSFTIT00000024204.1">
    <property type="protein sequence ID" value="ENSFTIP00000023241.1"/>
    <property type="gene ID" value="ENSFTIG00000014944.1"/>
</dbReference>
<protein>
    <submittedName>
        <fullName evidence="10">Androglobin</fullName>
    </submittedName>
</protein>
<feature type="compositionally biased region" description="Basic and acidic residues" evidence="7">
    <location>
        <begin position="1693"/>
        <end position="1721"/>
    </location>
</feature>
<dbReference type="PROSITE" id="PS50203">
    <property type="entry name" value="CALPAIN_CAT"/>
    <property type="match status" value="1"/>
</dbReference>
<dbReference type="InterPro" id="IPR054094">
    <property type="entry name" value="Androglobin_IV"/>
</dbReference>
<dbReference type="Gene3D" id="1.10.490.10">
    <property type="entry name" value="Globins"/>
    <property type="match status" value="1"/>
</dbReference>
<comment type="function">
    <text evidence="1">Involved in oxygen transport from the lung to the various peripheral tissues.</text>
</comment>
<sequence>MQLVSTGIKKGVGVGVEIRPFQVGAFYACSSLVQRSHAIRTFITKMHFSNVYFFSNYCLRTDPGSRRVSPEGSVLSLSKPSPSRRAPHTGPRFPERGGGGAGPGSARGGDGTGRDGTGRHPSAAPAARPRAPSPAPASAGGTCRRPVPGAGSGLAPGRRWSRCLRRAGSPGNAVDAVRPAAMASKGSKKKELDSRNGSGLLGAPAREAAMSSHVGASNKKWRFPIWPEWNEADINAEKWDTGKVGKEKEKTGKSPISHVFEDPEGKIILPASLKVHSWKRPHEFLINKIPVVIKNETSFDLVSANEHIFCSELMRWIVSEIYAVWRICNEKASTNGTRTVFWKPWEHIYALCKATKGHMPLYNSYGKYVVKLYWMGCWRKITVDDTMPFNEEDSLLLPATTCQIELWPMLLSKAIIKLANTSICETGRRELEEFTVLHTLTGWIPEVIPLQPGYLDKVWGFLKEIVPEFKLTNKKTPELDSPQSDTEPKETKDSELKNEVPSVNKQSDKLEKADKVGKEKAEQGENGRKKSREGEKEKNKLTLQSSRTLAESQRSLKALSEESSVPAQPEMAVYAACVPLHLFEEDIFSLGQMADSSEKLRQYGLTHTYSHPVLITRTRSCPLTAPPQPPPVPRWKLFRQKKETVVTSEPQEPVVKKPEEHVEISRLFLNYKSNLTTLPTDIRFPQSTIKKGFHSVSCLPPVTERDENVNDSNVDMNQSGRHSNAEDYFQETTLFWQQNAQRLSKDELDENISFDAKPMSETADTGMNHQTGDISKEEIESERTSVSRETWISFDDFCVCFQNLYVFHKPHTYAYNYQKTDFKSTDDQVFYYLLVDSLMPIEILVSFSALVRWDDTGGTERQCSSVSKGMLMVEHFSWKCAAPGELVLKMHTSATKATVLNLPVGRHILLFTVSSPIGHHIHLCSMVPCVFGEEDTVLPALEKESYRFIEQATAVLKAVGNVINNFSSKPELSKALKELELTHCPPDLHGTGMAEEHFKVFNGAFWNLIKYILGKKTPYSYKFAFRSFTLDFKDTEVSEDDTVSSESCEKNSINRWQNQIPTSEEEAAALKLQAVWRGTYVRKVLNSRKPGTKENANVKETLQNLWTVIELNFEQYAVMLLREMFKRNCKSIEKFPCYEDEWCKTSFADYAVTYADQPPNVWFVVFREIFLVPEDMLIVPKVYSTIPSCRLHVVDNDTLEEMPQVFLKVAPLVYPKNKKGYTFMAEARTGDLPVAAGKWRLRLIGSHNLLPFLSRQAVNNVYSTKEIREYYIPNDKHVMFRYSVKVTASHITTVQVQTSKSEVFIKLQVLDKEEEIVSVTGKGHAVIPAFNFLSNETLLSSHSSKTQIIRSRMKKESETGGSKKKGHISSSKDTKTPFKPVLVQEGPSILKDESCLLENFQSNDSHKYIIQALVLYNSWPLTESQSLFVQELKEMEKNYIKGKKSASIPKPTRKSKDKASEKTEKERSSKERGSFLHLASPPESQQAASNKPYWTLRLVSEQRQADVLEVKKDTQRADEIKAMKQAWESAEPGRAIKAFQERMRFINKYADKYSEEPVAGTETATLTPTSGERDSFTAGKKASQEATDSSLQKQQKKWEPIDLSPYMRKTMPESVLRNESIIQQQEIRKAEKINHFRELRELAFKQREKEQNARALLKQNILEMYENLQASLDETRGRIHSIREAYRSKLLEAERRKQEESEAHEPVLQAKQEKKSLDAHEKRPRKGLGKKK</sequence>
<dbReference type="GO" id="GO:0019825">
    <property type="term" value="F:oxygen binding"/>
    <property type="evidence" value="ECO:0007669"/>
    <property type="project" value="InterPro"/>
</dbReference>
<feature type="compositionally biased region" description="Polar residues" evidence="7">
    <location>
        <begin position="541"/>
        <end position="555"/>
    </location>
</feature>
<reference evidence="10" key="1">
    <citation type="submission" date="2025-08" db="UniProtKB">
        <authorList>
            <consortium name="Ensembl"/>
        </authorList>
    </citation>
    <scope>IDENTIFICATION</scope>
</reference>